<proteinExistence type="predicted"/>
<dbReference type="AlphaFoldDB" id="A0A3M9MZF5"/>
<dbReference type="RefSeq" id="WP_123132288.1">
    <property type="nucleotide sequence ID" value="NZ_RJJE01000006.1"/>
</dbReference>
<evidence type="ECO:0000313" key="2">
    <source>
        <dbReference type="Proteomes" id="UP000271010"/>
    </source>
</evidence>
<dbReference type="EMBL" id="RJJE01000006">
    <property type="protein sequence ID" value="RNI30929.1"/>
    <property type="molecule type" value="Genomic_DNA"/>
</dbReference>
<dbReference type="SUPFAM" id="SSF50118">
    <property type="entry name" value="Cell growth inhibitor/plasmid maintenance toxic component"/>
    <property type="match status" value="1"/>
</dbReference>
<dbReference type="Gene3D" id="2.30.30.110">
    <property type="match status" value="1"/>
</dbReference>
<name>A0A3M9MZF5_9BACT</name>
<dbReference type="InterPro" id="IPR003477">
    <property type="entry name" value="PemK-like"/>
</dbReference>
<evidence type="ECO:0000313" key="1">
    <source>
        <dbReference type="EMBL" id="RNI30929.1"/>
    </source>
</evidence>
<dbReference type="Proteomes" id="UP000271010">
    <property type="component" value="Unassembled WGS sequence"/>
</dbReference>
<dbReference type="GO" id="GO:0003677">
    <property type="term" value="F:DNA binding"/>
    <property type="evidence" value="ECO:0007669"/>
    <property type="project" value="InterPro"/>
</dbReference>
<sequence length="133" mass="15055">MSSKYNRGDIVWVHFPFTDLSESKKRPALIISNDNVNSSGDYILMQITSKSRNSYLSLPIDNNAYSGAPLQLPSNLNLFKVFTANDSIIDSKLSSVNDEFIDFVAAQFYNNIISDDYTNNDFNVNQMNPQNVR</sequence>
<dbReference type="InterPro" id="IPR011067">
    <property type="entry name" value="Plasmid_toxin/cell-grow_inhib"/>
</dbReference>
<dbReference type="OrthoDB" id="129822at2"/>
<dbReference type="Pfam" id="PF02452">
    <property type="entry name" value="PemK_toxin"/>
    <property type="match status" value="1"/>
</dbReference>
<organism evidence="1 2">
    <name type="scientific">Rufibacter immobilis</name>
    <dbReference type="NCBI Taxonomy" id="1348778"/>
    <lineage>
        <taxon>Bacteria</taxon>
        <taxon>Pseudomonadati</taxon>
        <taxon>Bacteroidota</taxon>
        <taxon>Cytophagia</taxon>
        <taxon>Cytophagales</taxon>
        <taxon>Hymenobacteraceae</taxon>
        <taxon>Rufibacter</taxon>
    </lineage>
</organism>
<protein>
    <submittedName>
        <fullName evidence="1">Type II toxin-antitoxin system PemK/MazF family toxin</fullName>
    </submittedName>
</protein>
<reference evidence="1 2" key="1">
    <citation type="submission" date="2018-11" db="EMBL/GenBank/DDBJ databases">
        <title>Rufibacter latericius sp. nov., isolated from water in Baiyang Lake.</title>
        <authorList>
            <person name="Yang Y."/>
        </authorList>
    </citation>
    <scope>NUCLEOTIDE SEQUENCE [LARGE SCALE GENOMIC DNA]</scope>
    <source>
        <strain evidence="1 2">MCC P1</strain>
    </source>
</reference>
<accession>A0A3M9MZF5</accession>
<gene>
    <name evidence="1" type="ORF">EFA69_06460</name>
</gene>
<keyword evidence="2" id="KW-1185">Reference proteome</keyword>
<comment type="caution">
    <text evidence="1">The sequence shown here is derived from an EMBL/GenBank/DDBJ whole genome shotgun (WGS) entry which is preliminary data.</text>
</comment>